<keyword evidence="2" id="KW-1185">Reference proteome</keyword>
<comment type="caution">
    <text evidence="1">The sequence shown here is derived from an EMBL/GenBank/DDBJ whole genome shotgun (WGS) entry which is preliminary data.</text>
</comment>
<evidence type="ECO:0000313" key="2">
    <source>
        <dbReference type="Proteomes" id="UP000007264"/>
    </source>
</evidence>
<proteinExistence type="predicted"/>
<dbReference type="GeneID" id="17045837"/>
<dbReference type="KEGG" id="csl:COCSUDRAFT_31922"/>
<gene>
    <name evidence="1" type="ORF">COCSUDRAFT_31922</name>
</gene>
<dbReference type="Proteomes" id="UP000007264">
    <property type="component" value="Unassembled WGS sequence"/>
</dbReference>
<reference evidence="1 2" key="1">
    <citation type="journal article" date="2012" name="Genome Biol.">
        <title>The genome of the polar eukaryotic microalga coccomyxa subellipsoidea reveals traits of cold adaptation.</title>
        <authorList>
            <person name="Blanc G."/>
            <person name="Agarkova I."/>
            <person name="Grimwood J."/>
            <person name="Kuo A."/>
            <person name="Brueggeman A."/>
            <person name="Dunigan D."/>
            <person name="Gurnon J."/>
            <person name="Ladunga I."/>
            <person name="Lindquist E."/>
            <person name="Lucas S."/>
            <person name="Pangilinan J."/>
            <person name="Proschold T."/>
            <person name="Salamov A."/>
            <person name="Schmutz J."/>
            <person name="Weeks D."/>
            <person name="Yamada T."/>
            <person name="Claverie J.M."/>
            <person name="Grigoriev I."/>
            <person name="Van Etten J."/>
            <person name="Lomsadze A."/>
            <person name="Borodovsky M."/>
        </authorList>
    </citation>
    <scope>NUCLEOTIDE SEQUENCE [LARGE SCALE GENOMIC DNA]</scope>
    <source>
        <strain evidence="1 2">C-169</strain>
    </source>
</reference>
<evidence type="ECO:0000313" key="1">
    <source>
        <dbReference type="EMBL" id="EIE27093.1"/>
    </source>
</evidence>
<name>I0Z8X4_COCSC</name>
<dbReference type="RefSeq" id="XP_005651637.1">
    <property type="nucleotide sequence ID" value="XM_005651580.1"/>
</dbReference>
<dbReference type="AlphaFoldDB" id="I0Z8X4"/>
<organism evidence="1 2">
    <name type="scientific">Coccomyxa subellipsoidea (strain C-169)</name>
    <name type="common">Green microalga</name>
    <dbReference type="NCBI Taxonomy" id="574566"/>
    <lineage>
        <taxon>Eukaryota</taxon>
        <taxon>Viridiplantae</taxon>
        <taxon>Chlorophyta</taxon>
        <taxon>core chlorophytes</taxon>
        <taxon>Trebouxiophyceae</taxon>
        <taxon>Trebouxiophyceae incertae sedis</taxon>
        <taxon>Coccomyxaceae</taxon>
        <taxon>Coccomyxa</taxon>
        <taxon>Coccomyxa subellipsoidea</taxon>
    </lineage>
</organism>
<protein>
    <submittedName>
        <fullName evidence="1">Uncharacterized protein</fullName>
    </submittedName>
</protein>
<accession>I0Z8X4</accession>
<sequence length="84" mass="9684">MVPVLEVQLIIERQEGWETIHESYYLLDRMLLGDLLLSNNLELKTYAFRDGPEKPNSYYFVPAPGAWTVLLDPDEGIGPGYLWI</sequence>
<dbReference type="EMBL" id="AGSI01000001">
    <property type="protein sequence ID" value="EIE27093.1"/>
    <property type="molecule type" value="Genomic_DNA"/>
</dbReference>